<keyword evidence="1" id="KW-1133">Transmembrane helix</keyword>
<feature type="transmembrane region" description="Helical" evidence="1">
    <location>
        <begin position="42"/>
        <end position="60"/>
    </location>
</feature>
<protein>
    <submittedName>
        <fullName evidence="2">Unannotated protein</fullName>
    </submittedName>
</protein>
<feature type="transmembrane region" description="Helical" evidence="1">
    <location>
        <begin position="20"/>
        <end position="36"/>
    </location>
</feature>
<feature type="transmembrane region" description="Helical" evidence="1">
    <location>
        <begin position="94"/>
        <end position="113"/>
    </location>
</feature>
<feature type="transmembrane region" description="Helical" evidence="1">
    <location>
        <begin position="400"/>
        <end position="420"/>
    </location>
</feature>
<feature type="transmembrane region" description="Helical" evidence="1">
    <location>
        <begin position="67"/>
        <end position="88"/>
    </location>
</feature>
<keyword evidence="1" id="KW-0812">Transmembrane</keyword>
<feature type="transmembrane region" description="Helical" evidence="1">
    <location>
        <begin position="368"/>
        <end position="388"/>
    </location>
</feature>
<reference evidence="2" key="1">
    <citation type="submission" date="2020-05" db="EMBL/GenBank/DDBJ databases">
        <authorList>
            <person name="Chiriac C."/>
            <person name="Salcher M."/>
            <person name="Ghai R."/>
            <person name="Kavagutti S V."/>
        </authorList>
    </citation>
    <scope>NUCLEOTIDE SEQUENCE</scope>
</reference>
<feature type="transmembrane region" description="Helical" evidence="1">
    <location>
        <begin position="259"/>
        <end position="278"/>
    </location>
</feature>
<feature type="transmembrane region" description="Helical" evidence="1">
    <location>
        <begin position="176"/>
        <end position="195"/>
    </location>
</feature>
<sequence>MTGEKTARDSTLPPARERILEWIQVACLAWIVWLPVSMGMVLYPALLLLAATSLLLVLWRRTRPTRAAVVVWGIYYLWAVTWTAVSAARGNEGVWHQAALWLGLPLLWGTWSLSLRATQVRRTVVVLLGVGCVAGTLMLLLALQGVTGSPTFPAWLVELQDMRVVVSGTGEIEQNYLGLSSLVGVATFAVAAAVLPSRDTWLPNRAVVALAAAVMFAASSVSGRRGLLLVVLLVLVTALLVGTGVVLARHRTLKHFGTYAAGVAVTLGAVAAFAATPLGPNIATLLGLQPAVAAAEPATRSEASAEERYALNELQAESDQLRSAQFTELIDAWREQPLVGHGFGATLDSDFTRSDERPWMFEAEPLQALMNVGILGLLVAAGPVVLLLRRSWQALAAGLHPRAVIAGLATLFAVVLASATNPYLQAPGHGWMLFLAAGITGAALHERRASSPDTTD</sequence>
<feature type="transmembrane region" description="Helical" evidence="1">
    <location>
        <begin position="125"/>
        <end position="146"/>
    </location>
</feature>
<accession>A0A6J7L742</accession>
<evidence type="ECO:0000313" key="2">
    <source>
        <dbReference type="EMBL" id="CAB4963857.1"/>
    </source>
</evidence>
<proteinExistence type="predicted"/>
<organism evidence="2">
    <name type="scientific">freshwater metagenome</name>
    <dbReference type="NCBI Taxonomy" id="449393"/>
    <lineage>
        <taxon>unclassified sequences</taxon>
        <taxon>metagenomes</taxon>
        <taxon>ecological metagenomes</taxon>
    </lineage>
</organism>
<evidence type="ECO:0000256" key="1">
    <source>
        <dbReference type="SAM" id="Phobius"/>
    </source>
</evidence>
<feature type="transmembrane region" description="Helical" evidence="1">
    <location>
        <begin position="227"/>
        <end position="247"/>
    </location>
</feature>
<gene>
    <name evidence="2" type="ORF">UFOPK3662_03482</name>
</gene>
<dbReference type="PANTHER" id="PTHR37422:SF13">
    <property type="entry name" value="LIPOPOLYSACCHARIDE BIOSYNTHESIS PROTEIN PA4999-RELATED"/>
    <property type="match status" value="1"/>
</dbReference>
<dbReference type="AlphaFoldDB" id="A0A6J7L742"/>
<dbReference type="EMBL" id="CAFBMW010000044">
    <property type="protein sequence ID" value="CAB4963857.1"/>
    <property type="molecule type" value="Genomic_DNA"/>
</dbReference>
<feature type="transmembrane region" description="Helical" evidence="1">
    <location>
        <begin position="202"/>
        <end position="221"/>
    </location>
</feature>
<keyword evidence="1" id="KW-0472">Membrane</keyword>
<dbReference type="PANTHER" id="PTHR37422">
    <property type="entry name" value="TEICHURONIC ACID BIOSYNTHESIS PROTEIN TUAE"/>
    <property type="match status" value="1"/>
</dbReference>
<name>A0A6J7L742_9ZZZZ</name>
<dbReference type="InterPro" id="IPR051533">
    <property type="entry name" value="WaaL-like"/>
</dbReference>
<feature type="transmembrane region" description="Helical" evidence="1">
    <location>
        <begin position="426"/>
        <end position="444"/>
    </location>
</feature>